<evidence type="ECO:0000313" key="2">
    <source>
        <dbReference type="Proteomes" id="UP000598971"/>
    </source>
</evidence>
<evidence type="ECO:0000313" key="1">
    <source>
        <dbReference type="EMBL" id="NNV56366.1"/>
    </source>
</evidence>
<sequence>MYSPVKLGLKYIRYWFTAANGKGHGVHPPFVYAFISQVLNDKRSFYCFNPIEQLRAKLKLNKTMLQLQDFGAGSRVHASYQRSVSAIAYSSLKPRKFARLLFRMVHYYQPDNIIELGTSLGITTCYLASANTQVPVITFEGAEAVANIARQHFSALGLNNIQLVPGNFDDTLPQTLQQINKPIAFAFVDGNHRKIPTIAYFNQLLEHCTDQSIFIFDDIHWSEEMEEAWAYIQAHEAVTLTIDLFYIGIVFFRKEQLVKQHFTIRF</sequence>
<dbReference type="SUPFAM" id="SSF53335">
    <property type="entry name" value="S-adenosyl-L-methionine-dependent methyltransferases"/>
    <property type="match status" value="1"/>
</dbReference>
<dbReference type="Gene3D" id="3.40.50.150">
    <property type="entry name" value="Vaccinia Virus protein VP39"/>
    <property type="match status" value="1"/>
</dbReference>
<organism evidence="1 2">
    <name type="scientific">Limnovirga soli</name>
    <dbReference type="NCBI Taxonomy" id="2656915"/>
    <lineage>
        <taxon>Bacteria</taxon>
        <taxon>Pseudomonadati</taxon>
        <taxon>Bacteroidota</taxon>
        <taxon>Chitinophagia</taxon>
        <taxon>Chitinophagales</taxon>
        <taxon>Chitinophagaceae</taxon>
        <taxon>Limnovirga</taxon>
    </lineage>
</organism>
<dbReference type="Proteomes" id="UP000598971">
    <property type="component" value="Unassembled WGS sequence"/>
</dbReference>
<gene>
    <name evidence="1" type="ORF">GD597_12925</name>
</gene>
<proteinExistence type="predicted"/>
<protein>
    <submittedName>
        <fullName evidence="1">SAM-dependent methyltransferase</fullName>
    </submittedName>
</protein>
<comment type="caution">
    <text evidence="1">The sequence shown here is derived from an EMBL/GenBank/DDBJ whole genome shotgun (WGS) entry which is preliminary data.</text>
</comment>
<dbReference type="GO" id="GO:0032259">
    <property type="term" value="P:methylation"/>
    <property type="evidence" value="ECO:0007669"/>
    <property type="project" value="UniProtKB-KW"/>
</dbReference>
<dbReference type="AlphaFoldDB" id="A0A8J8FE23"/>
<name>A0A8J8FE23_9BACT</name>
<keyword evidence="1" id="KW-0808">Transferase</keyword>
<dbReference type="Pfam" id="PF13578">
    <property type="entry name" value="Methyltransf_24"/>
    <property type="match status" value="1"/>
</dbReference>
<dbReference type="GO" id="GO:0008168">
    <property type="term" value="F:methyltransferase activity"/>
    <property type="evidence" value="ECO:0007669"/>
    <property type="project" value="UniProtKB-KW"/>
</dbReference>
<dbReference type="InterPro" id="IPR029063">
    <property type="entry name" value="SAM-dependent_MTases_sf"/>
</dbReference>
<keyword evidence="1" id="KW-0489">Methyltransferase</keyword>
<accession>A0A8J8FE23</accession>
<keyword evidence="2" id="KW-1185">Reference proteome</keyword>
<dbReference type="EMBL" id="WHPF01000008">
    <property type="protein sequence ID" value="NNV56366.1"/>
    <property type="molecule type" value="Genomic_DNA"/>
</dbReference>
<reference evidence="1" key="1">
    <citation type="submission" date="2019-10" db="EMBL/GenBank/DDBJ databases">
        <title>Draft genome sequence of Panacibacter sp. KCS-6.</title>
        <authorList>
            <person name="Yim K.J."/>
        </authorList>
    </citation>
    <scope>NUCLEOTIDE SEQUENCE</scope>
    <source>
        <strain evidence="1">KCS-6</strain>
    </source>
</reference>
<dbReference type="CDD" id="cd02440">
    <property type="entry name" value="AdoMet_MTases"/>
    <property type="match status" value="1"/>
</dbReference>